<dbReference type="PROSITE" id="PS51257">
    <property type="entry name" value="PROKAR_LIPOPROTEIN"/>
    <property type="match status" value="1"/>
</dbReference>
<organism evidence="1 2">
    <name type="scientific">Eiseniibacteriota bacterium</name>
    <dbReference type="NCBI Taxonomy" id="2212470"/>
    <lineage>
        <taxon>Bacteria</taxon>
        <taxon>Candidatus Eiseniibacteriota</taxon>
    </lineage>
</organism>
<dbReference type="EMBL" id="VBOU01000065">
    <property type="protein sequence ID" value="TMQ54573.1"/>
    <property type="molecule type" value="Genomic_DNA"/>
</dbReference>
<dbReference type="Proteomes" id="UP000319829">
    <property type="component" value="Unassembled WGS sequence"/>
</dbReference>
<name>A0A538ST46_UNCEI</name>
<reference evidence="1 2" key="1">
    <citation type="journal article" date="2019" name="Nat. Microbiol.">
        <title>Mediterranean grassland soil C-N compound turnover is dependent on rainfall and depth, and is mediated by genomically divergent microorganisms.</title>
        <authorList>
            <person name="Diamond S."/>
            <person name="Andeer P.F."/>
            <person name="Li Z."/>
            <person name="Crits-Christoph A."/>
            <person name="Burstein D."/>
            <person name="Anantharaman K."/>
            <person name="Lane K.R."/>
            <person name="Thomas B.C."/>
            <person name="Pan C."/>
            <person name="Northen T.R."/>
            <person name="Banfield J.F."/>
        </authorList>
    </citation>
    <scope>NUCLEOTIDE SEQUENCE [LARGE SCALE GENOMIC DNA]</scope>
    <source>
        <strain evidence="1">WS_4</strain>
    </source>
</reference>
<comment type="caution">
    <text evidence="1">The sequence shown here is derived from an EMBL/GenBank/DDBJ whole genome shotgun (WGS) entry which is preliminary data.</text>
</comment>
<dbReference type="Gene3D" id="2.120.10.10">
    <property type="match status" value="1"/>
</dbReference>
<protein>
    <submittedName>
        <fullName evidence="1">Exo-alpha-sialidase</fullName>
    </submittedName>
</protein>
<dbReference type="CDD" id="cd15482">
    <property type="entry name" value="Sialidase_non-viral"/>
    <property type="match status" value="2"/>
</dbReference>
<evidence type="ECO:0000313" key="2">
    <source>
        <dbReference type="Proteomes" id="UP000319829"/>
    </source>
</evidence>
<accession>A0A538ST46</accession>
<proteinExistence type="predicted"/>
<evidence type="ECO:0000313" key="1">
    <source>
        <dbReference type="EMBL" id="TMQ54573.1"/>
    </source>
</evidence>
<dbReference type="AlphaFoldDB" id="A0A538ST46"/>
<sequence length="547" mass="59493">MRSHWKNRTIVKQCTAPILAAAALFVACERDRELTPTASPTADLVQMPAEVQELLKLQLERFSTMPMLLTADFLGLTEIQGKPTKPQTQDTRGSPKRLIDVPIANTTADENEPSVATSTKDKKLVVVGNHRITGTVRCEARHSSDGGMSWSAPVTMPQLTPTSQCSDPVLAWSPDGSTVYYAYMDIKFFTGPPFFDFDIIVSRSTDDGATWSAPVVALDGLAGVFIYDKPWIGMADDAANFVYVTATRFDQTGVGFCQIAFTRSTDAGASYAAPTTLDMSTAGCGVGPSPIVQGSRPSGGKNGNVLVAWYNSGTDGWLTGSFQIRTRHSADNGATFDPIVIAATDAFEAPFFLGPNICYERWWPVMFPDVEIDASGSAHVGYTHDPTADHWTAEEGDIRYVTSTGAPYTSWSAPITVNDDGTVSAQGFLALDTQTEQTGQSARLHATWLDHRLSASSGAASQCPFTVDVNNLLYDIFYSTKPPGEGWSANNRVTDASSRSDFFFLGDYIDLSTDNGSLYTVWTDRRDKLSIFDLEDDVWGSRTHQIQ</sequence>
<dbReference type="SUPFAM" id="SSF110296">
    <property type="entry name" value="Oligoxyloglucan reducing end-specific cellobiohydrolase"/>
    <property type="match status" value="1"/>
</dbReference>
<gene>
    <name evidence="1" type="ORF">E6K74_05690</name>
</gene>